<name>A0A3E2HBG9_SCYLI</name>
<keyword evidence="3" id="KW-1185">Reference proteome</keyword>
<dbReference type="Proteomes" id="UP000258309">
    <property type="component" value="Unassembled WGS sequence"/>
</dbReference>
<feature type="region of interest" description="Disordered" evidence="1">
    <location>
        <begin position="249"/>
        <end position="290"/>
    </location>
</feature>
<protein>
    <recommendedName>
        <fullName evidence="4">Palmitoyltransferase</fullName>
    </recommendedName>
</protein>
<comment type="caution">
    <text evidence="2">The sequence shown here is derived from an EMBL/GenBank/DDBJ whole genome shotgun (WGS) entry which is preliminary data.</text>
</comment>
<gene>
    <name evidence="2" type="ORF">B7463_g5590</name>
</gene>
<feature type="compositionally biased region" description="Basic and acidic residues" evidence="1">
    <location>
        <begin position="273"/>
        <end position="282"/>
    </location>
</feature>
<evidence type="ECO:0000313" key="3">
    <source>
        <dbReference type="Proteomes" id="UP000258309"/>
    </source>
</evidence>
<accession>A0A3E2HBG9</accession>
<dbReference type="STRING" id="5539.A0A3E2HBG9"/>
<feature type="non-terminal residue" evidence="2">
    <location>
        <position position="320"/>
    </location>
</feature>
<evidence type="ECO:0000313" key="2">
    <source>
        <dbReference type="EMBL" id="RFU30748.1"/>
    </source>
</evidence>
<dbReference type="AlphaFoldDB" id="A0A3E2HBG9"/>
<dbReference type="OrthoDB" id="302728at2759"/>
<evidence type="ECO:0000256" key="1">
    <source>
        <dbReference type="SAM" id="MobiDB-lite"/>
    </source>
</evidence>
<proteinExistence type="predicted"/>
<evidence type="ECO:0008006" key="4">
    <source>
        <dbReference type="Google" id="ProtNLM"/>
    </source>
</evidence>
<sequence length="320" mass="36280">MLTVISGIIGLVLAGFTGWHILLASRGQTTIECLEKTRYLSPLRRAMRFQHVPQFGVGGEEDRSQEYGQPLHDIHTNELRELSRPPVDDLRHGESRQYLSYDDQERYLARKRYDEYLDEQDSEKLPSAFDLGWRRNLYNLFGPKRSLWALPICNSIGDGWAWEPSPKWLDARKKVAKEREEQKLREQAAGWGEPIVPQIPPPREGAGRHYVTSYPNAPQSMSKADRILGRDPSLYADGLEVRQSSAISLSTLRPGGNDSDDDDYDISSGEDEVEHHALDRKTTTGWPKTLGVASNTLFGSALSRKKGDMRNWDGIDDDVD</sequence>
<reference evidence="2 3" key="1">
    <citation type="submission" date="2018-05" db="EMBL/GenBank/DDBJ databases">
        <title>Draft genome sequence of Scytalidium lignicola DSM 105466, a ubiquitous saprotrophic fungus.</title>
        <authorList>
            <person name="Buettner E."/>
            <person name="Gebauer A.M."/>
            <person name="Hofrichter M."/>
            <person name="Liers C."/>
            <person name="Kellner H."/>
        </authorList>
    </citation>
    <scope>NUCLEOTIDE SEQUENCE [LARGE SCALE GENOMIC DNA]</scope>
    <source>
        <strain evidence="2 3">DSM 105466</strain>
    </source>
</reference>
<dbReference type="EMBL" id="NCSJ02000092">
    <property type="protein sequence ID" value="RFU30748.1"/>
    <property type="molecule type" value="Genomic_DNA"/>
</dbReference>
<feature type="compositionally biased region" description="Acidic residues" evidence="1">
    <location>
        <begin position="258"/>
        <end position="272"/>
    </location>
</feature>
<feature type="non-terminal residue" evidence="2">
    <location>
        <position position="1"/>
    </location>
</feature>
<organism evidence="2 3">
    <name type="scientific">Scytalidium lignicola</name>
    <name type="common">Hyphomycete</name>
    <dbReference type="NCBI Taxonomy" id="5539"/>
    <lineage>
        <taxon>Eukaryota</taxon>
        <taxon>Fungi</taxon>
        <taxon>Dikarya</taxon>
        <taxon>Ascomycota</taxon>
        <taxon>Pezizomycotina</taxon>
        <taxon>Leotiomycetes</taxon>
        <taxon>Leotiomycetes incertae sedis</taxon>
        <taxon>Scytalidium</taxon>
    </lineage>
</organism>